<dbReference type="Proteomes" id="UP000437709">
    <property type="component" value="Unassembled WGS sequence"/>
</dbReference>
<gene>
    <name evidence="2" type="ORF">GB881_13205</name>
</gene>
<feature type="transmembrane region" description="Helical" evidence="1">
    <location>
        <begin position="20"/>
        <end position="41"/>
    </location>
</feature>
<feature type="transmembrane region" description="Helical" evidence="1">
    <location>
        <begin position="68"/>
        <end position="86"/>
    </location>
</feature>
<sequence>MTTTTAARRARTTGRRHIPFRIVAVLIALAFLVVFGVWQSILTPWVTFPDATDHGWTRTPELHRYTDSASAAAMAAVGLGALVLALRPVGRSALVAWVAAMLTVVGMSSGVSVILQQHQGVGGALVQAVATVALTAVPFVLLHPERRLVLRGGASGAAGPTGVARAGLVAIALAGIVLTLGAVARRLTGVVAESPLEDDVLGYVVLGLALILGSSICLTGRAGWRTLAAILGAVSLYGIVGGLSLAFG</sequence>
<proteinExistence type="predicted"/>
<evidence type="ECO:0000313" key="2">
    <source>
        <dbReference type="EMBL" id="MPV37991.1"/>
    </source>
</evidence>
<organism evidence="2 3">
    <name type="scientific">Georgenia subflava</name>
    <dbReference type="NCBI Taxonomy" id="1622177"/>
    <lineage>
        <taxon>Bacteria</taxon>
        <taxon>Bacillati</taxon>
        <taxon>Actinomycetota</taxon>
        <taxon>Actinomycetes</taxon>
        <taxon>Micrococcales</taxon>
        <taxon>Bogoriellaceae</taxon>
        <taxon>Georgenia</taxon>
    </lineage>
</organism>
<feature type="transmembrane region" description="Helical" evidence="1">
    <location>
        <begin position="200"/>
        <end position="220"/>
    </location>
</feature>
<keyword evidence="1" id="KW-0472">Membrane</keyword>
<keyword evidence="3" id="KW-1185">Reference proteome</keyword>
<keyword evidence="1" id="KW-0812">Transmembrane</keyword>
<dbReference type="AlphaFoldDB" id="A0A6N7EKP2"/>
<accession>A0A6N7EKP2</accession>
<evidence type="ECO:0008006" key="4">
    <source>
        <dbReference type="Google" id="ProtNLM"/>
    </source>
</evidence>
<evidence type="ECO:0000313" key="3">
    <source>
        <dbReference type="Proteomes" id="UP000437709"/>
    </source>
</evidence>
<feature type="transmembrane region" description="Helical" evidence="1">
    <location>
        <begin position="163"/>
        <end position="184"/>
    </location>
</feature>
<dbReference type="RefSeq" id="WP_152195376.1">
    <property type="nucleotide sequence ID" value="NZ_VUKD01000003.1"/>
</dbReference>
<feature type="transmembrane region" description="Helical" evidence="1">
    <location>
        <begin position="121"/>
        <end position="142"/>
    </location>
</feature>
<dbReference type="EMBL" id="WHPC01000058">
    <property type="protein sequence ID" value="MPV37991.1"/>
    <property type="molecule type" value="Genomic_DNA"/>
</dbReference>
<name>A0A6N7EKP2_9MICO</name>
<dbReference type="OrthoDB" id="5148396at2"/>
<protein>
    <recommendedName>
        <fullName evidence="4">DUF998 domain-containing protein</fullName>
    </recommendedName>
</protein>
<feature type="transmembrane region" description="Helical" evidence="1">
    <location>
        <begin position="93"/>
        <end position="115"/>
    </location>
</feature>
<keyword evidence="1" id="KW-1133">Transmembrane helix</keyword>
<evidence type="ECO:0000256" key="1">
    <source>
        <dbReference type="SAM" id="Phobius"/>
    </source>
</evidence>
<reference evidence="2 3" key="1">
    <citation type="submission" date="2019-10" db="EMBL/GenBank/DDBJ databases">
        <title>Georgenia wutianyii sp. nov. and Georgenia yuyongxinii sp. nov. isolated from plateau pika (Ochotona curzoniae) in the Qinghai-Tibet plateau of China.</title>
        <authorList>
            <person name="Tian Z."/>
        </authorList>
    </citation>
    <scope>NUCLEOTIDE SEQUENCE [LARGE SCALE GENOMIC DNA]</scope>
    <source>
        <strain evidence="2 3">JCM 19765</strain>
    </source>
</reference>
<feature type="transmembrane region" description="Helical" evidence="1">
    <location>
        <begin position="227"/>
        <end position="247"/>
    </location>
</feature>
<comment type="caution">
    <text evidence="2">The sequence shown here is derived from an EMBL/GenBank/DDBJ whole genome shotgun (WGS) entry which is preliminary data.</text>
</comment>